<dbReference type="InterPro" id="IPR011992">
    <property type="entry name" value="EF-hand-dom_pair"/>
</dbReference>
<dbReference type="PANTHER" id="PTHR10827:SF85">
    <property type="entry name" value="CALCIUM-BINDING PROTEIN"/>
    <property type="match status" value="1"/>
</dbReference>
<dbReference type="Pfam" id="PF13202">
    <property type="entry name" value="EF-hand_5"/>
    <property type="match status" value="2"/>
</dbReference>
<name>A0ABU3Q935_9SPHN</name>
<keyword evidence="2" id="KW-0732">Signal</keyword>
<comment type="caution">
    <text evidence="4">The sequence shown here is derived from an EMBL/GenBank/DDBJ whole genome shotgun (WGS) entry which is preliminary data.</text>
</comment>
<evidence type="ECO:0000256" key="2">
    <source>
        <dbReference type="SAM" id="SignalP"/>
    </source>
</evidence>
<dbReference type="SUPFAM" id="SSF47473">
    <property type="entry name" value="EF-hand"/>
    <property type="match status" value="1"/>
</dbReference>
<dbReference type="InterPro" id="IPR002048">
    <property type="entry name" value="EF_hand_dom"/>
</dbReference>
<dbReference type="RefSeq" id="WP_315726408.1">
    <property type="nucleotide sequence ID" value="NZ_JAVUPU010000005.1"/>
</dbReference>
<organism evidence="4 5">
    <name type="scientific">Sphingosinicella rhizophila</name>
    <dbReference type="NCBI Taxonomy" id="3050082"/>
    <lineage>
        <taxon>Bacteria</taxon>
        <taxon>Pseudomonadati</taxon>
        <taxon>Pseudomonadota</taxon>
        <taxon>Alphaproteobacteria</taxon>
        <taxon>Sphingomonadales</taxon>
        <taxon>Sphingosinicellaceae</taxon>
        <taxon>Sphingosinicella</taxon>
    </lineage>
</organism>
<gene>
    <name evidence="4" type="ORF">RQX22_10890</name>
</gene>
<dbReference type="Gene3D" id="1.10.238.10">
    <property type="entry name" value="EF-hand"/>
    <property type="match status" value="2"/>
</dbReference>
<dbReference type="PROSITE" id="PS00018">
    <property type="entry name" value="EF_HAND_1"/>
    <property type="match status" value="1"/>
</dbReference>
<feature type="domain" description="EF-hand" evidence="3">
    <location>
        <begin position="72"/>
        <end position="107"/>
    </location>
</feature>
<dbReference type="InterPro" id="IPR018247">
    <property type="entry name" value="EF_Hand_1_Ca_BS"/>
</dbReference>
<evidence type="ECO:0000313" key="5">
    <source>
        <dbReference type="Proteomes" id="UP001259572"/>
    </source>
</evidence>
<dbReference type="EMBL" id="JAVUPU010000005">
    <property type="protein sequence ID" value="MDT9599455.1"/>
    <property type="molecule type" value="Genomic_DNA"/>
</dbReference>
<dbReference type="PROSITE" id="PS50222">
    <property type="entry name" value="EF_HAND_2"/>
    <property type="match status" value="1"/>
</dbReference>
<evidence type="ECO:0000256" key="1">
    <source>
        <dbReference type="SAM" id="MobiDB-lite"/>
    </source>
</evidence>
<feature type="signal peptide" evidence="2">
    <location>
        <begin position="1"/>
        <end position="19"/>
    </location>
</feature>
<dbReference type="PANTHER" id="PTHR10827">
    <property type="entry name" value="RETICULOCALBIN"/>
    <property type="match status" value="1"/>
</dbReference>
<keyword evidence="5" id="KW-1185">Reference proteome</keyword>
<feature type="chain" id="PRO_5046274917" evidence="2">
    <location>
        <begin position="20"/>
        <end position="183"/>
    </location>
</feature>
<accession>A0ABU3Q935</accession>
<evidence type="ECO:0000259" key="3">
    <source>
        <dbReference type="PROSITE" id="PS50222"/>
    </source>
</evidence>
<dbReference type="Proteomes" id="UP001259572">
    <property type="component" value="Unassembled WGS sequence"/>
</dbReference>
<proteinExistence type="predicted"/>
<reference evidence="4 5" key="1">
    <citation type="submission" date="2023-05" db="EMBL/GenBank/DDBJ databases">
        <authorList>
            <person name="Guo Y."/>
        </authorList>
    </citation>
    <scope>NUCLEOTIDE SEQUENCE [LARGE SCALE GENOMIC DNA]</scope>
    <source>
        <strain evidence="4 5">GR2756</strain>
    </source>
</reference>
<feature type="compositionally biased region" description="Basic and acidic residues" evidence="1">
    <location>
        <begin position="95"/>
        <end position="110"/>
    </location>
</feature>
<protein>
    <submittedName>
        <fullName evidence="4">EF-hand domain-containing protein</fullName>
    </submittedName>
</protein>
<evidence type="ECO:0000313" key="4">
    <source>
        <dbReference type="EMBL" id="MDT9599455.1"/>
    </source>
</evidence>
<dbReference type="Pfam" id="PF13499">
    <property type="entry name" value="EF-hand_7"/>
    <property type="match status" value="1"/>
</dbReference>
<feature type="region of interest" description="Disordered" evidence="1">
    <location>
        <begin position="84"/>
        <end position="122"/>
    </location>
</feature>
<feature type="region of interest" description="Disordered" evidence="1">
    <location>
        <begin position="154"/>
        <end position="183"/>
    </location>
</feature>
<sequence>MKKFALAGIAIAATLPAFAQQAAPARPVPTRAAVQTSIQAEFAKVDVNKDGFVTEAEAKAATDAARAEFQALRTESRAELFAKLDTNKDGSLSRSEFEKPPAAGKSDRRAQRQRRGSAMAGLMFAPTRFRAMDSNKDGKVSLAEASARALARFDRIDADRDGTISPTEGRSARGAGRQQRRGS</sequence>